<accession>A0AA96LFE3</accession>
<dbReference type="RefSeq" id="WP_315606047.1">
    <property type="nucleotide sequence ID" value="NZ_CP130318.1"/>
</dbReference>
<dbReference type="GO" id="GO:0016818">
    <property type="term" value="F:hydrolase activity, acting on acid anhydrides, in phosphorus-containing anhydrides"/>
    <property type="evidence" value="ECO:0007669"/>
    <property type="project" value="InterPro"/>
</dbReference>
<dbReference type="Pfam" id="PF08797">
    <property type="entry name" value="HIRAN"/>
    <property type="match status" value="1"/>
</dbReference>
<feature type="domain" description="HIRAN" evidence="3">
    <location>
        <begin position="1"/>
        <end position="56"/>
    </location>
</feature>
<evidence type="ECO:0000256" key="1">
    <source>
        <dbReference type="ARBA" id="ARBA00022723"/>
    </source>
</evidence>
<dbReference type="KEGG" id="paun:MJA45_04260"/>
<protein>
    <submittedName>
        <fullName evidence="4">HIRAN domain-containing protein</fullName>
    </submittedName>
</protein>
<gene>
    <name evidence="4" type="ORF">MJA45_04260</name>
</gene>
<reference evidence="4 5" key="1">
    <citation type="submission" date="2022-02" db="EMBL/GenBank/DDBJ databases">
        <title>Paenibacillus sp. MBLB1776 Whole Genome Shotgun Sequencing.</title>
        <authorList>
            <person name="Hwang C.Y."/>
            <person name="Cho E.-S."/>
            <person name="Seo M.-J."/>
        </authorList>
    </citation>
    <scope>NUCLEOTIDE SEQUENCE [LARGE SCALE GENOMIC DNA]</scope>
    <source>
        <strain evidence="4 5">MBLB1776</strain>
    </source>
</reference>
<evidence type="ECO:0000259" key="3">
    <source>
        <dbReference type="Pfam" id="PF08797"/>
    </source>
</evidence>
<sequence>MGTIYLAVTGTTHYYGADFLKPGLWLRLVKEPDNRHDPDAIRAELEPLGKIGYVANSPHTVPTGCRSAGRAYDQVEEVFYGVIRFIVRDTIIVEAAEEVTGWPIVSSPWEEEEPIRIPYPRSPGGEYKRKPLF</sequence>
<keyword evidence="5" id="KW-1185">Reference proteome</keyword>
<dbReference type="InterPro" id="IPR014905">
    <property type="entry name" value="HIRAN"/>
</dbReference>
<name>A0AA96LFE3_9BACL</name>
<proteinExistence type="predicted"/>
<evidence type="ECO:0000313" key="5">
    <source>
        <dbReference type="Proteomes" id="UP001305702"/>
    </source>
</evidence>
<dbReference type="GO" id="GO:0003676">
    <property type="term" value="F:nucleic acid binding"/>
    <property type="evidence" value="ECO:0007669"/>
    <property type="project" value="InterPro"/>
</dbReference>
<keyword evidence="1" id="KW-0479">Metal-binding</keyword>
<dbReference type="Proteomes" id="UP001305702">
    <property type="component" value="Chromosome"/>
</dbReference>
<dbReference type="EMBL" id="CP130318">
    <property type="protein sequence ID" value="WNQ12270.1"/>
    <property type="molecule type" value="Genomic_DNA"/>
</dbReference>
<dbReference type="GO" id="GO:0008270">
    <property type="term" value="F:zinc ion binding"/>
    <property type="evidence" value="ECO:0007669"/>
    <property type="project" value="InterPro"/>
</dbReference>
<organism evidence="4 5">
    <name type="scientific">Paenibacillus aurantius</name>
    <dbReference type="NCBI Taxonomy" id="2918900"/>
    <lineage>
        <taxon>Bacteria</taxon>
        <taxon>Bacillati</taxon>
        <taxon>Bacillota</taxon>
        <taxon>Bacilli</taxon>
        <taxon>Bacillales</taxon>
        <taxon>Paenibacillaceae</taxon>
        <taxon>Paenibacillus</taxon>
    </lineage>
</organism>
<evidence type="ECO:0000256" key="2">
    <source>
        <dbReference type="ARBA" id="ARBA00022801"/>
    </source>
</evidence>
<dbReference type="AlphaFoldDB" id="A0AA96LFE3"/>
<evidence type="ECO:0000313" key="4">
    <source>
        <dbReference type="EMBL" id="WNQ12270.1"/>
    </source>
</evidence>
<dbReference type="Gene3D" id="3.30.70.2330">
    <property type="match status" value="1"/>
</dbReference>
<keyword evidence="2" id="KW-0378">Hydrolase</keyword>